<name>A0A0A0YUZ2_9CAUD</name>
<sequence length="404" mass="46520">MSWKNNLDNIRFSIKTGDGKEYFPLWIDAEYSKEYNVSTFDFIDVPKSLVERKQPKSRKYPLLFYFQGDDCIEQFLEFERSADDNRYWTVTHPFYGTIKGQPLSIGVDNKKLNVSIVSVDFWESIIFDYPKSNLSIQDNTLVKKDEALQSAVLTYSARKAQEPSDINKVKQSNLVIAKSFETIQSNETNVEYSNALSKANKSANNLVNNPNIAILDAQALLNSPSTYDTRIVPRLNAYKTAFRGLVKKQKTVSEKLYFESMAGTVIACYCNATVNYDADLDYITVKEVETVTNDLILLYNEYLSILDNNSVSNYELDNFHANPQLQSQINDLVLFTVSNLYNLAFEAQQERFIYLDKDSNVILLTHRFLGLASDENIQRFRDINGIKLKELFKLKKGRKIIYYV</sequence>
<protein>
    <recommendedName>
        <fullName evidence="3">DNA circulation N-terminal domain-containing protein</fullName>
    </recommendedName>
</protein>
<dbReference type="EMBL" id="KM873719">
    <property type="protein sequence ID" value="AIX11891.1"/>
    <property type="molecule type" value="Genomic_DNA"/>
</dbReference>
<dbReference type="KEGG" id="vg:24405105"/>
<dbReference type="Proteomes" id="UP000030329">
    <property type="component" value="Segment"/>
</dbReference>
<reference evidence="1 2" key="1">
    <citation type="journal article" date="2015" name="Front. Microbiol.">
        <title>The use of phage FCL-2 as an alternative to chemotherapy against columnaris disease in aquaculture.</title>
        <authorList>
            <person name="Laanto E."/>
            <person name="Bamford J.K."/>
            <person name="Ravantti J.J."/>
            <person name="Sundberg L.R."/>
        </authorList>
    </citation>
    <scope>NUCLEOTIDE SEQUENCE [LARGE SCALE GENOMIC DNA]</scope>
</reference>
<evidence type="ECO:0000313" key="1">
    <source>
        <dbReference type="EMBL" id="AIX11891.1"/>
    </source>
</evidence>
<dbReference type="OrthoDB" id="12600at10239"/>
<keyword evidence="2" id="KW-1185">Reference proteome</keyword>
<proteinExistence type="predicted"/>
<dbReference type="RefSeq" id="YP_009140537.1">
    <property type="nucleotide sequence ID" value="NC_027125.1"/>
</dbReference>
<organism evidence="1 2">
    <name type="scientific">Flavobacterium phage FCL-2</name>
    <dbReference type="NCBI Taxonomy" id="908819"/>
    <lineage>
        <taxon>Viruses</taxon>
        <taxon>Duplodnaviria</taxon>
        <taxon>Heunggongvirae</taxon>
        <taxon>Uroviricota</taxon>
        <taxon>Caudoviricetes</taxon>
        <taxon>Ficleduovirus</taxon>
        <taxon>Ficleduovirus FCL2</taxon>
    </lineage>
</organism>
<accession>A0A0A0YUZ2</accession>
<evidence type="ECO:0008006" key="3">
    <source>
        <dbReference type="Google" id="ProtNLM"/>
    </source>
</evidence>
<evidence type="ECO:0000313" key="2">
    <source>
        <dbReference type="Proteomes" id="UP000030329"/>
    </source>
</evidence>
<dbReference type="GeneID" id="24405105"/>